<reference evidence="2 3" key="1">
    <citation type="journal article" date="2019" name="Emerg. Microbes Infect.">
        <title>Comprehensive subspecies identification of 175 nontuberculous mycobacteria species based on 7547 genomic profiles.</title>
        <authorList>
            <person name="Matsumoto Y."/>
            <person name="Kinjo T."/>
            <person name="Motooka D."/>
            <person name="Nabeya D."/>
            <person name="Jung N."/>
            <person name="Uechi K."/>
            <person name="Horii T."/>
            <person name="Iida T."/>
            <person name="Fujita J."/>
            <person name="Nakamura S."/>
        </authorList>
    </citation>
    <scope>NUCLEOTIDE SEQUENCE [LARGE SCALE GENOMIC DNA]</scope>
    <source>
        <strain evidence="2 3">JCM 13392</strain>
    </source>
</reference>
<protein>
    <submittedName>
        <fullName evidence="2">Uncharacterized protein</fullName>
    </submittedName>
</protein>
<name>A0A7I9WWK8_9MYCO</name>
<comment type="caution">
    <text evidence="2">The sequence shown here is derived from an EMBL/GenBank/DDBJ whole genome shotgun (WGS) entry which is preliminary data.</text>
</comment>
<evidence type="ECO:0000313" key="3">
    <source>
        <dbReference type="Proteomes" id="UP000465241"/>
    </source>
</evidence>
<accession>A0A7I9WWK8</accession>
<feature type="region of interest" description="Disordered" evidence="1">
    <location>
        <begin position="69"/>
        <end position="90"/>
    </location>
</feature>
<proteinExistence type="predicted"/>
<dbReference type="EMBL" id="BLKT01000003">
    <property type="protein sequence ID" value="GFG61740.1"/>
    <property type="molecule type" value="Genomic_DNA"/>
</dbReference>
<sequence length="90" mass="9435">MSGLSLDDIDRWDAGAIDIRSPVSPARCGTAAPPGIRNTPRFGDNNELRTPGHNMAAVVGGVPSAVIGPPPEPQTIQGPRGPIWNPDYHS</sequence>
<evidence type="ECO:0000256" key="1">
    <source>
        <dbReference type="SAM" id="MobiDB-lite"/>
    </source>
</evidence>
<keyword evidence="3" id="KW-1185">Reference proteome</keyword>
<dbReference type="AlphaFoldDB" id="A0A7I9WWK8"/>
<evidence type="ECO:0000313" key="2">
    <source>
        <dbReference type="EMBL" id="GFG61740.1"/>
    </source>
</evidence>
<dbReference type="Proteomes" id="UP000465241">
    <property type="component" value="Unassembled WGS sequence"/>
</dbReference>
<gene>
    <name evidence="2" type="ORF">MMUR_58760</name>
</gene>
<organism evidence="2 3">
    <name type="scientific">Mycolicibacterium murale</name>
    <dbReference type="NCBI Taxonomy" id="182220"/>
    <lineage>
        <taxon>Bacteria</taxon>
        <taxon>Bacillati</taxon>
        <taxon>Actinomycetota</taxon>
        <taxon>Actinomycetes</taxon>
        <taxon>Mycobacteriales</taxon>
        <taxon>Mycobacteriaceae</taxon>
        <taxon>Mycolicibacterium</taxon>
    </lineage>
</organism>
<dbReference type="RefSeq" id="WP_068915248.1">
    <property type="nucleotide sequence ID" value="NZ_BAAAMC010000023.1"/>
</dbReference>